<protein>
    <submittedName>
        <fullName evidence="2">Uncharacterized protein</fullName>
    </submittedName>
</protein>
<feature type="transmembrane region" description="Helical" evidence="1">
    <location>
        <begin position="98"/>
        <end position="116"/>
    </location>
</feature>
<evidence type="ECO:0000313" key="2">
    <source>
        <dbReference type="EMBL" id="KAI0302443.1"/>
    </source>
</evidence>
<evidence type="ECO:0000256" key="1">
    <source>
        <dbReference type="SAM" id="Phobius"/>
    </source>
</evidence>
<dbReference type="Proteomes" id="UP001203297">
    <property type="component" value="Unassembled WGS sequence"/>
</dbReference>
<proteinExistence type="predicted"/>
<accession>A0AAD4QPE5</accession>
<organism evidence="2 3">
    <name type="scientific">Multifurca ochricompacta</name>
    <dbReference type="NCBI Taxonomy" id="376703"/>
    <lineage>
        <taxon>Eukaryota</taxon>
        <taxon>Fungi</taxon>
        <taxon>Dikarya</taxon>
        <taxon>Basidiomycota</taxon>
        <taxon>Agaricomycotina</taxon>
        <taxon>Agaricomycetes</taxon>
        <taxon>Russulales</taxon>
        <taxon>Russulaceae</taxon>
        <taxon>Multifurca</taxon>
    </lineage>
</organism>
<keyword evidence="1" id="KW-0472">Membrane</keyword>
<keyword evidence="1" id="KW-0812">Transmembrane</keyword>
<dbReference type="AlphaFoldDB" id="A0AAD4QPE5"/>
<sequence length="193" mass="21872">MQIPLPAHGQPTPVFSMYTTNKPPPPLTCTVFRTRAFAHLTQSTCPSFLNFGLRSIILTTSEKTYAGTINVRSIRSCIVCLDLLSHTDQMKGPLPTRAYFSVLYLYLYIYIVSVLYPRREVSAEAVIQFHSHSSSQRLTNYRCDYISRSPNFGTHLALLSNNLRCANLLSVFMSPVMLLYPVSFSFQQSRMEA</sequence>
<dbReference type="EMBL" id="WTXG01000011">
    <property type="protein sequence ID" value="KAI0302443.1"/>
    <property type="molecule type" value="Genomic_DNA"/>
</dbReference>
<name>A0AAD4QPE5_9AGAM</name>
<keyword evidence="1" id="KW-1133">Transmembrane helix</keyword>
<evidence type="ECO:0000313" key="3">
    <source>
        <dbReference type="Proteomes" id="UP001203297"/>
    </source>
</evidence>
<gene>
    <name evidence="2" type="ORF">B0F90DRAFT_218777</name>
</gene>
<reference evidence="2" key="1">
    <citation type="journal article" date="2022" name="New Phytol.">
        <title>Evolutionary transition to the ectomycorrhizal habit in the genomes of a hyperdiverse lineage of mushroom-forming fungi.</title>
        <authorList>
            <person name="Looney B."/>
            <person name="Miyauchi S."/>
            <person name="Morin E."/>
            <person name="Drula E."/>
            <person name="Courty P.E."/>
            <person name="Kohler A."/>
            <person name="Kuo A."/>
            <person name="LaButti K."/>
            <person name="Pangilinan J."/>
            <person name="Lipzen A."/>
            <person name="Riley R."/>
            <person name="Andreopoulos W."/>
            <person name="He G."/>
            <person name="Johnson J."/>
            <person name="Nolan M."/>
            <person name="Tritt A."/>
            <person name="Barry K.W."/>
            <person name="Grigoriev I.V."/>
            <person name="Nagy L.G."/>
            <person name="Hibbett D."/>
            <person name="Henrissat B."/>
            <person name="Matheny P.B."/>
            <person name="Labbe J."/>
            <person name="Martin F.M."/>
        </authorList>
    </citation>
    <scope>NUCLEOTIDE SEQUENCE</scope>
    <source>
        <strain evidence="2">BPL690</strain>
    </source>
</reference>
<comment type="caution">
    <text evidence="2">The sequence shown here is derived from an EMBL/GenBank/DDBJ whole genome shotgun (WGS) entry which is preliminary data.</text>
</comment>
<keyword evidence="3" id="KW-1185">Reference proteome</keyword>